<protein>
    <submittedName>
        <fullName evidence="7">Iron complex transport system substrate-binding protein</fullName>
    </submittedName>
</protein>
<dbReference type="CDD" id="cd01146">
    <property type="entry name" value="FhuD"/>
    <property type="match status" value="1"/>
</dbReference>
<comment type="caution">
    <text evidence="7">The sequence shown here is derived from an EMBL/GenBank/DDBJ whole genome shotgun (WGS) entry which is preliminary data.</text>
</comment>
<evidence type="ECO:0000256" key="4">
    <source>
        <dbReference type="ARBA" id="ARBA00022729"/>
    </source>
</evidence>
<dbReference type="Gene3D" id="3.40.50.1980">
    <property type="entry name" value="Nitrogenase molybdenum iron protein domain"/>
    <property type="match status" value="2"/>
</dbReference>
<dbReference type="PANTHER" id="PTHR30532">
    <property type="entry name" value="IRON III DICITRATE-BINDING PERIPLASMIC PROTEIN"/>
    <property type="match status" value="1"/>
</dbReference>
<evidence type="ECO:0000313" key="7">
    <source>
        <dbReference type="EMBL" id="NYE48258.1"/>
    </source>
</evidence>
<dbReference type="InterPro" id="IPR051313">
    <property type="entry name" value="Bact_iron-sidero_bind"/>
</dbReference>
<gene>
    <name evidence="7" type="ORF">HDA32_003378</name>
</gene>
<dbReference type="PROSITE" id="PS51257">
    <property type="entry name" value="PROKAR_LIPOPROTEIN"/>
    <property type="match status" value="1"/>
</dbReference>
<keyword evidence="3" id="KW-0813">Transport</keyword>
<dbReference type="SUPFAM" id="SSF53807">
    <property type="entry name" value="Helical backbone' metal receptor"/>
    <property type="match status" value="1"/>
</dbReference>
<evidence type="ECO:0000256" key="2">
    <source>
        <dbReference type="ARBA" id="ARBA00008814"/>
    </source>
</evidence>
<feature type="coiled-coil region" evidence="5">
    <location>
        <begin position="174"/>
        <end position="201"/>
    </location>
</feature>
<dbReference type="GO" id="GO:0030288">
    <property type="term" value="C:outer membrane-bounded periplasmic space"/>
    <property type="evidence" value="ECO:0007669"/>
    <property type="project" value="TreeGrafter"/>
</dbReference>
<comment type="subcellular location">
    <subcellularLocation>
        <location evidence="1">Cell envelope</location>
    </subcellularLocation>
</comment>
<dbReference type="Pfam" id="PF01497">
    <property type="entry name" value="Peripla_BP_2"/>
    <property type="match status" value="1"/>
</dbReference>
<sequence length="329" mass="35222">MLRRLRPAPWVVVPIVSVLIAAGCGTGPRGPEPEGATRTVEAANGEVEVPAQPRSIAVLWRPTLSAVTELGFDPVATLGDPGADDGGLAPFLPEDHRGRPPRLISDSAREGDIDIEELANAAPDLIIGVRTQSGAQADLLPRLEEIAPTVLLEWTGSGSWRDHLTGVAEVLDAGEQAEQVRTDYEAALQEARAEITDVEDTTVSLIRLQSESEIRFETSRSFPGQVIADLGFPRPESLQEGTGGTDYVAESYENLIRGDGDVVFVFPGSGYADAPGTFDGPLWSQLRAVREERIFAVDYDEWGAASHSGAHRIIDDVRAAFNGDLPPAV</sequence>
<keyword evidence="8" id="KW-1185">Reference proteome</keyword>
<evidence type="ECO:0000313" key="8">
    <source>
        <dbReference type="Proteomes" id="UP000589036"/>
    </source>
</evidence>
<organism evidence="7 8">
    <name type="scientific">Spinactinospora alkalitolerans</name>
    <dbReference type="NCBI Taxonomy" id="687207"/>
    <lineage>
        <taxon>Bacteria</taxon>
        <taxon>Bacillati</taxon>
        <taxon>Actinomycetota</taxon>
        <taxon>Actinomycetes</taxon>
        <taxon>Streptosporangiales</taxon>
        <taxon>Nocardiopsidaceae</taxon>
        <taxon>Spinactinospora</taxon>
    </lineage>
</organism>
<dbReference type="GO" id="GO:1901678">
    <property type="term" value="P:iron coordination entity transport"/>
    <property type="evidence" value="ECO:0007669"/>
    <property type="project" value="UniProtKB-ARBA"/>
</dbReference>
<reference evidence="7 8" key="1">
    <citation type="submission" date="2020-07" db="EMBL/GenBank/DDBJ databases">
        <title>Sequencing the genomes of 1000 actinobacteria strains.</title>
        <authorList>
            <person name="Klenk H.-P."/>
        </authorList>
    </citation>
    <scope>NUCLEOTIDE SEQUENCE [LARGE SCALE GENOMIC DNA]</scope>
    <source>
        <strain evidence="7 8">CXB654</strain>
    </source>
</reference>
<keyword evidence="5" id="KW-0175">Coiled coil</keyword>
<dbReference type="InterPro" id="IPR002491">
    <property type="entry name" value="ABC_transptr_periplasmic_BD"/>
</dbReference>
<accession>A0A852TWF0</accession>
<dbReference type="Proteomes" id="UP000589036">
    <property type="component" value="Unassembled WGS sequence"/>
</dbReference>
<evidence type="ECO:0000256" key="1">
    <source>
        <dbReference type="ARBA" id="ARBA00004196"/>
    </source>
</evidence>
<evidence type="ECO:0000256" key="5">
    <source>
        <dbReference type="SAM" id="Coils"/>
    </source>
</evidence>
<dbReference type="EMBL" id="JACCCC010000001">
    <property type="protein sequence ID" value="NYE48258.1"/>
    <property type="molecule type" value="Genomic_DNA"/>
</dbReference>
<feature type="domain" description="Fe/B12 periplasmic-binding" evidence="6">
    <location>
        <begin position="55"/>
        <end position="325"/>
    </location>
</feature>
<evidence type="ECO:0000256" key="3">
    <source>
        <dbReference type="ARBA" id="ARBA00022448"/>
    </source>
</evidence>
<dbReference type="PANTHER" id="PTHR30532:SF25">
    <property type="entry name" value="IRON(III) DICITRATE-BINDING PERIPLASMIC PROTEIN"/>
    <property type="match status" value="1"/>
</dbReference>
<evidence type="ECO:0000259" key="6">
    <source>
        <dbReference type="PROSITE" id="PS50983"/>
    </source>
</evidence>
<dbReference type="PROSITE" id="PS50983">
    <property type="entry name" value="FE_B12_PBP"/>
    <property type="match status" value="1"/>
</dbReference>
<comment type="similarity">
    <text evidence="2">Belongs to the bacterial solute-binding protein 8 family.</text>
</comment>
<dbReference type="AlphaFoldDB" id="A0A852TWF0"/>
<keyword evidence="4" id="KW-0732">Signal</keyword>
<proteinExistence type="inferred from homology"/>
<dbReference type="RefSeq" id="WP_179644078.1">
    <property type="nucleotide sequence ID" value="NZ_BAAAYY010000016.1"/>
</dbReference>
<name>A0A852TWF0_9ACTN</name>